<dbReference type="AlphaFoldDB" id="A0A6B1D821"/>
<dbReference type="SMART" id="SM00244">
    <property type="entry name" value="PHB"/>
    <property type="match status" value="1"/>
</dbReference>
<feature type="transmembrane region" description="Helical" evidence="2">
    <location>
        <begin position="96"/>
        <end position="116"/>
    </location>
</feature>
<feature type="transmembrane region" description="Helical" evidence="2">
    <location>
        <begin position="188"/>
        <end position="207"/>
    </location>
</feature>
<dbReference type="PANTHER" id="PTHR43327:SF10">
    <property type="entry name" value="STOMATIN-LIKE PROTEIN 2, MITOCHONDRIAL"/>
    <property type="match status" value="1"/>
</dbReference>
<dbReference type="PRINTS" id="PR00721">
    <property type="entry name" value="STOMATIN"/>
</dbReference>
<dbReference type="Pfam" id="PF01145">
    <property type="entry name" value="Band_7"/>
    <property type="match status" value="1"/>
</dbReference>
<dbReference type="InterPro" id="IPR001107">
    <property type="entry name" value="Band_7"/>
</dbReference>
<evidence type="ECO:0000256" key="1">
    <source>
        <dbReference type="SAM" id="MobiDB-lite"/>
    </source>
</evidence>
<feature type="transmembrane region" description="Helical" evidence="2">
    <location>
        <begin position="157"/>
        <end position="176"/>
    </location>
</feature>
<evidence type="ECO:0000313" key="4">
    <source>
        <dbReference type="EMBL" id="MYC95754.1"/>
    </source>
</evidence>
<evidence type="ECO:0000259" key="3">
    <source>
        <dbReference type="SMART" id="SM00244"/>
    </source>
</evidence>
<sequence length="616" mass="68255">MNRTFTIHSAALIALPFMLLPATYWLAGNAPDRAPSELWLQGVIWSLRVVYVGGALIGWQAGRPRWFYPWLGFASYAAVAVLLQFAIPLLAWGTGVFAILLGYTIIFLVFSPYFVTALWGGWRRSQRLLGAYTVFPHAALIIPLFQLVGGDVFGHDLRFVTLSAAGAAAFAALYWHPPTTLFRGKKDWSQAALLFLGVIVSNLFYLLGYGYAYGFGRSLGFLILLVPLAGLSWLILSGPILLPPLVQWLFRVVKVEKFIAPSLQMVGRVLLRIPGATVRANDESGPLHSEKAGHSSPKGEAEMSEETVVTPVPETRQPVGSDLERLYKLSIVVLAALAVFLIALYVGRAAVYKIHEFERGLHLRGGRFLGVQTPGWHVQVPLVDTVIIVKVIERLGYVERIPAMTSDNVTMDVSLQFTYRVTNPERFALAVDDPERIVFEFVQGRLRDVINTKTMTGVMNQRTEMNLEIMQELKEKEDQYGVEFMTVQIQSASPPAEVLSAIKDRMVAAQRQEQAEAEAAQQRTVADAQFYAAQKEAEAQAYRITTSAAAEAEQIQLTTEAQQLAVRAILSELEGKGTLAEKYIDYLIAVELKENSKWILGTGAEPILELRPSAEE</sequence>
<keyword evidence="2" id="KW-1133">Transmembrane helix</keyword>
<feature type="transmembrane region" description="Helical" evidence="2">
    <location>
        <begin position="7"/>
        <end position="26"/>
    </location>
</feature>
<dbReference type="InterPro" id="IPR036013">
    <property type="entry name" value="Band_7/SPFH_dom_sf"/>
</dbReference>
<keyword evidence="2" id="KW-0472">Membrane</keyword>
<feature type="domain" description="Band 7" evidence="3">
    <location>
        <begin position="349"/>
        <end position="506"/>
    </location>
</feature>
<proteinExistence type="predicted"/>
<reference evidence="4" key="1">
    <citation type="submission" date="2019-09" db="EMBL/GenBank/DDBJ databases">
        <title>Characterisation of the sponge microbiome using genome-centric metagenomics.</title>
        <authorList>
            <person name="Engelberts J.P."/>
            <person name="Robbins S.J."/>
            <person name="De Goeij J.M."/>
            <person name="Aranda M."/>
            <person name="Bell S.C."/>
            <person name="Webster N.S."/>
        </authorList>
    </citation>
    <scope>NUCLEOTIDE SEQUENCE</scope>
    <source>
        <strain evidence="4">SB0661_bin_32</strain>
    </source>
</reference>
<dbReference type="InterPro" id="IPR001972">
    <property type="entry name" value="Stomatin_HflK_fam"/>
</dbReference>
<feature type="region of interest" description="Disordered" evidence="1">
    <location>
        <begin position="281"/>
        <end position="310"/>
    </location>
</feature>
<name>A0A6B1D821_9CHLR</name>
<dbReference type="GO" id="GO:0016020">
    <property type="term" value="C:membrane"/>
    <property type="evidence" value="ECO:0007669"/>
    <property type="project" value="InterPro"/>
</dbReference>
<gene>
    <name evidence="4" type="ORF">F4X14_12370</name>
</gene>
<evidence type="ECO:0000256" key="2">
    <source>
        <dbReference type="SAM" id="Phobius"/>
    </source>
</evidence>
<accession>A0A6B1D821</accession>
<dbReference type="Gene3D" id="3.30.479.30">
    <property type="entry name" value="Band 7 domain"/>
    <property type="match status" value="1"/>
</dbReference>
<feature type="compositionally biased region" description="Basic and acidic residues" evidence="1">
    <location>
        <begin position="288"/>
        <end position="301"/>
    </location>
</feature>
<dbReference type="EMBL" id="VXMH01000066">
    <property type="protein sequence ID" value="MYC95754.1"/>
    <property type="molecule type" value="Genomic_DNA"/>
</dbReference>
<feature type="transmembrane region" description="Helical" evidence="2">
    <location>
        <begin position="219"/>
        <end position="242"/>
    </location>
</feature>
<dbReference type="InterPro" id="IPR050710">
    <property type="entry name" value="Band7/mec-2_domain"/>
</dbReference>
<organism evidence="4">
    <name type="scientific">Caldilineaceae bacterium SB0661_bin_32</name>
    <dbReference type="NCBI Taxonomy" id="2605255"/>
    <lineage>
        <taxon>Bacteria</taxon>
        <taxon>Bacillati</taxon>
        <taxon>Chloroflexota</taxon>
        <taxon>Caldilineae</taxon>
        <taxon>Caldilineales</taxon>
        <taxon>Caldilineaceae</taxon>
    </lineage>
</organism>
<feature type="transmembrane region" description="Helical" evidence="2">
    <location>
        <begin position="128"/>
        <end position="145"/>
    </location>
</feature>
<feature type="transmembrane region" description="Helical" evidence="2">
    <location>
        <begin position="38"/>
        <end position="59"/>
    </location>
</feature>
<comment type="caution">
    <text evidence="4">The sequence shown here is derived from an EMBL/GenBank/DDBJ whole genome shotgun (WGS) entry which is preliminary data.</text>
</comment>
<protein>
    <submittedName>
        <fullName evidence="4">SPFH domain-containing protein</fullName>
    </submittedName>
</protein>
<feature type="transmembrane region" description="Helical" evidence="2">
    <location>
        <begin position="66"/>
        <end position="90"/>
    </location>
</feature>
<dbReference type="PANTHER" id="PTHR43327">
    <property type="entry name" value="STOMATIN-LIKE PROTEIN 2, MITOCHONDRIAL"/>
    <property type="match status" value="1"/>
</dbReference>
<dbReference type="SUPFAM" id="SSF117892">
    <property type="entry name" value="Band 7/SPFH domain"/>
    <property type="match status" value="1"/>
</dbReference>
<feature type="transmembrane region" description="Helical" evidence="2">
    <location>
        <begin position="326"/>
        <end position="346"/>
    </location>
</feature>
<keyword evidence="2" id="KW-0812">Transmembrane</keyword>